<keyword evidence="1" id="KW-1133">Transmembrane helix</keyword>
<dbReference type="RefSeq" id="WP_268046263.1">
    <property type="nucleotide sequence ID" value="NZ_CP104064.1"/>
</dbReference>
<keyword evidence="1" id="KW-0812">Transmembrane</keyword>
<feature type="transmembrane region" description="Helical" evidence="1">
    <location>
        <begin position="51"/>
        <end position="71"/>
    </location>
</feature>
<organism evidence="3 4">
    <name type="scientific">Alicyclobacillus dauci</name>
    <dbReference type="NCBI Taxonomy" id="1475485"/>
    <lineage>
        <taxon>Bacteria</taxon>
        <taxon>Bacillati</taxon>
        <taxon>Bacillota</taxon>
        <taxon>Bacilli</taxon>
        <taxon>Bacillales</taxon>
        <taxon>Alicyclobacillaceae</taxon>
        <taxon>Alicyclobacillus</taxon>
    </lineage>
</organism>
<dbReference type="SUPFAM" id="SSF50182">
    <property type="entry name" value="Sm-like ribonucleoproteins"/>
    <property type="match status" value="1"/>
</dbReference>
<feature type="transmembrane region" description="Helical" evidence="1">
    <location>
        <begin position="120"/>
        <end position="151"/>
    </location>
</feature>
<name>A0ABY6Z7W0_9BACL</name>
<dbReference type="EMBL" id="CP104064">
    <property type="protein sequence ID" value="WAH38677.1"/>
    <property type="molecule type" value="Genomic_DNA"/>
</dbReference>
<dbReference type="Proteomes" id="UP001164803">
    <property type="component" value="Chromosome"/>
</dbReference>
<dbReference type="InterPro" id="IPR011014">
    <property type="entry name" value="MscS_channel_TM-2"/>
</dbReference>
<evidence type="ECO:0000313" key="3">
    <source>
        <dbReference type="EMBL" id="WAH38677.1"/>
    </source>
</evidence>
<evidence type="ECO:0000256" key="1">
    <source>
        <dbReference type="SAM" id="Phobius"/>
    </source>
</evidence>
<protein>
    <submittedName>
        <fullName evidence="3">Mechanosensitive ion channel</fullName>
    </submittedName>
</protein>
<keyword evidence="4" id="KW-1185">Reference proteome</keyword>
<evidence type="ECO:0000313" key="4">
    <source>
        <dbReference type="Proteomes" id="UP001164803"/>
    </source>
</evidence>
<dbReference type="InterPro" id="IPR045275">
    <property type="entry name" value="MscS_archaea/bacteria_type"/>
</dbReference>
<dbReference type="PANTHER" id="PTHR30221">
    <property type="entry name" value="SMALL-CONDUCTANCE MECHANOSENSITIVE CHANNEL"/>
    <property type="match status" value="1"/>
</dbReference>
<accession>A0ABY6Z7W0</accession>
<reference evidence="3" key="1">
    <citation type="submission" date="2022-08" db="EMBL/GenBank/DDBJ databases">
        <title>Alicyclobacillus dauci DSM2870, complete genome.</title>
        <authorList>
            <person name="Wang Q."/>
            <person name="Cai R."/>
            <person name="Wang Z."/>
        </authorList>
    </citation>
    <scope>NUCLEOTIDE SEQUENCE</scope>
    <source>
        <strain evidence="3">DSM 28700</strain>
    </source>
</reference>
<feature type="transmembrane region" description="Helical" evidence="1">
    <location>
        <begin position="92"/>
        <end position="114"/>
    </location>
</feature>
<gene>
    <name evidence="3" type="ORF">NZD86_09435</name>
</gene>
<sequence length="277" mass="30874">MERLNENDETITNPWRRFTLIFLLLVALATIFNVYHDSDLLNSLSASEHMWVNWGLSVLWFLIGILLIRHLSRVITYLAGRQGKYDARVTMLANRSLSAVGYLFVLVVGLHLLHVKVGSILVGGAVTGVIVGIGAQSTLSNFFAGLILFTLRPFSVGQTIMARTYLFGGIEYSGVVHDINWYHTVLTDGVQKRIIPNSSMIISAITIVSETNTQIHSIPLPYTVPMHEFEEEIRTASQDQATVVLREFGEKTYTVELKMPVGIDADVIRTVIAKHCS</sequence>
<dbReference type="Gene3D" id="1.10.287.1260">
    <property type="match status" value="1"/>
</dbReference>
<feature type="domain" description="Mechanosensitive ion channel MscS" evidence="2">
    <location>
        <begin position="138"/>
        <end position="205"/>
    </location>
</feature>
<proteinExistence type="predicted"/>
<dbReference type="InterPro" id="IPR006685">
    <property type="entry name" value="MscS_channel_2nd"/>
</dbReference>
<dbReference type="SUPFAM" id="SSF82861">
    <property type="entry name" value="Mechanosensitive channel protein MscS (YggB), transmembrane region"/>
    <property type="match status" value="1"/>
</dbReference>
<dbReference type="PANTHER" id="PTHR30221:SF1">
    <property type="entry name" value="SMALL-CONDUCTANCE MECHANOSENSITIVE CHANNEL"/>
    <property type="match status" value="1"/>
</dbReference>
<dbReference type="Pfam" id="PF00924">
    <property type="entry name" value="MS_channel_2nd"/>
    <property type="match status" value="1"/>
</dbReference>
<evidence type="ECO:0000259" key="2">
    <source>
        <dbReference type="Pfam" id="PF00924"/>
    </source>
</evidence>
<feature type="transmembrane region" description="Helical" evidence="1">
    <location>
        <begin position="20"/>
        <end position="36"/>
    </location>
</feature>
<dbReference type="InterPro" id="IPR010920">
    <property type="entry name" value="LSM_dom_sf"/>
</dbReference>
<keyword evidence="1" id="KW-0472">Membrane</keyword>